<evidence type="ECO:0000259" key="4">
    <source>
        <dbReference type="Pfam" id="PF13613"/>
    </source>
</evidence>
<gene>
    <name evidence="5" type="ORF">HPB48_018998</name>
</gene>
<comment type="caution">
    <text evidence="5">The sequence shown here is derived from an EMBL/GenBank/DDBJ whole genome shotgun (WGS) entry which is preliminary data.</text>
</comment>
<evidence type="ECO:0000313" key="6">
    <source>
        <dbReference type="Proteomes" id="UP000821853"/>
    </source>
</evidence>
<dbReference type="Pfam" id="PF13359">
    <property type="entry name" value="DDE_Tnp_4"/>
    <property type="match status" value="1"/>
</dbReference>
<dbReference type="GO" id="GO:0046872">
    <property type="term" value="F:metal ion binding"/>
    <property type="evidence" value="ECO:0007669"/>
    <property type="project" value="UniProtKB-KW"/>
</dbReference>
<evidence type="ECO:0008006" key="7">
    <source>
        <dbReference type="Google" id="ProtNLM"/>
    </source>
</evidence>
<dbReference type="VEuPathDB" id="VectorBase:HLOH_053826"/>
<dbReference type="InterPro" id="IPR027805">
    <property type="entry name" value="Transposase_HTH_dom"/>
</dbReference>
<feature type="domain" description="Transposase Helix-turn-helix" evidence="4">
    <location>
        <begin position="1"/>
        <end position="33"/>
    </location>
</feature>
<evidence type="ECO:0000256" key="1">
    <source>
        <dbReference type="ARBA" id="ARBA00001968"/>
    </source>
</evidence>
<dbReference type="Proteomes" id="UP000821853">
    <property type="component" value="Chromosome 3"/>
</dbReference>
<dbReference type="AlphaFoldDB" id="A0A9J6GAW9"/>
<dbReference type="EMBL" id="JABSTR010000005">
    <property type="protein sequence ID" value="KAH9372055.1"/>
    <property type="molecule type" value="Genomic_DNA"/>
</dbReference>
<evidence type="ECO:0000313" key="5">
    <source>
        <dbReference type="EMBL" id="KAH9372055.1"/>
    </source>
</evidence>
<dbReference type="OrthoDB" id="6494693at2759"/>
<evidence type="ECO:0000259" key="3">
    <source>
        <dbReference type="Pfam" id="PF13359"/>
    </source>
</evidence>
<sequence>MKMKLGLSFASIGVLFGIHRTTASRIFYFILSNLLRAMERWIPEPPTAVVQVAMPPCFRVHYPECRFIIDCTELRTEEPPTIEQQRALFSHYKGNYTLKFLVAILPNGTVTFVSKAYGGRASDTYITVDSGFLDRVEPGDVVLADKGFPGIRAPLQGQKAVLVLPPFSKGNAQFTHEEMLQTYHVAQVRIHVERVIQRIKLFNILNVRVPIDLVPYMSDIMRMCCILTNLQAPVIKEGSE</sequence>
<proteinExistence type="predicted"/>
<dbReference type="Pfam" id="PF13613">
    <property type="entry name" value="HTH_Tnp_4"/>
    <property type="match status" value="1"/>
</dbReference>
<name>A0A9J6GAW9_HAELO</name>
<accession>A0A9J6GAW9</accession>
<keyword evidence="2" id="KW-0479">Metal-binding</keyword>
<reference evidence="5 6" key="1">
    <citation type="journal article" date="2020" name="Cell">
        <title>Large-Scale Comparative Analyses of Tick Genomes Elucidate Their Genetic Diversity and Vector Capacities.</title>
        <authorList>
            <consortium name="Tick Genome and Microbiome Consortium (TIGMIC)"/>
            <person name="Jia N."/>
            <person name="Wang J."/>
            <person name="Shi W."/>
            <person name="Du L."/>
            <person name="Sun Y."/>
            <person name="Zhan W."/>
            <person name="Jiang J.F."/>
            <person name="Wang Q."/>
            <person name="Zhang B."/>
            <person name="Ji P."/>
            <person name="Bell-Sakyi L."/>
            <person name="Cui X.M."/>
            <person name="Yuan T.T."/>
            <person name="Jiang B.G."/>
            <person name="Yang W.F."/>
            <person name="Lam T.T."/>
            <person name="Chang Q.C."/>
            <person name="Ding S.J."/>
            <person name="Wang X.J."/>
            <person name="Zhu J.G."/>
            <person name="Ruan X.D."/>
            <person name="Zhao L."/>
            <person name="Wei J.T."/>
            <person name="Ye R.Z."/>
            <person name="Que T.C."/>
            <person name="Du C.H."/>
            <person name="Zhou Y.H."/>
            <person name="Cheng J.X."/>
            <person name="Dai P.F."/>
            <person name="Guo W.B."/>
            <person name="Han X.H."/>
            <person name="Huang E.J."/>
            <person name="Li L.F."/>
            <person name="Wei W."/>
            <person name="Gao Y.C."/>
            <person name="Liu J.Z."/>
            <person name="Shao H.Z."/>
            <person name="Wang X."/>
            <person name="Wang C.C."/>
            <person name="Yang T.C."/>
            <person name="Huo Q.B."/>
            <person name="Li W."/>
            <person name="Chen H.Y."/>
            <person name="Chen S.E."/>
            <person name="Zhou L.G."/>
            <person name="Ni X.B."/>
            <person name="Tian J.H."/>
            <person name="Sheng Y."/>
            <person name="Liu T."/>
            <person name="Pan Y.S."/>
            <person name="Xia L.Y."/>
            <person name="Li J."/>
            <person name="Zhao F."/>
            <person name="Cao W.C."/>
        </authorList>
    </citation>
    <scope>NUCLEOTIDE SEQUENCE [LARGE SCALE GENOMIC DNA]</scope>
    <source>
        <strain evidence="5">HaeL-2018</strain>
    </source>
</reference>
<organism evidence="5 6">
    <name type="scientific">Haemaphysalis longicornis</name>
    <name type="common">Bush tick</name>
    <dbReference type="NCBI Taxonomy" id="44386"/>
    <lineage>
        <taxon>Eukaryota</taxon>
        <taxon>Metazoa</taxon>
        <taxon>Ecdysozoa</taxon>
        <taxon>Arthropoda</taxon>
        <taxon>Chelicerata</taxon>
        <taxon>Arachnida</taxon>
        <taxon>Acari</taxon>
        <taxon>Parasitiformes</taxon>
        <taxon>Ixodida</taxon>
        <taxon>Ixodoidea</taxon>
        <taxon>Ixodidae</taxon>
        <taxon>Haemaphysalinae</taxon>
        <taxon>Haemaphysalis</taxon>
    </lineage>
</organism>
<dbReference type="PANTHER" id="PTHR23080">
    <property type="entry name" value="THAP DOMAIN PROTEIN"/>
    <property type="match status" value="1"/>
</dbReference>
<comment type="cofactor">
    <cofactor evidence="1">
        <name>a divalent metal cation</name>
        <dbReference type="ChEBI" id="CHEBI:60240"/>
    </cofactor>
</comment>
<dbReference type="PANTHER" id="PTHR23080:SF143">
    <property type="entry name" value="SI:DKEY-56D12.4"/>
    <property type="match status" value="1"/>
</dbReference>
<dbReference type="OMA" id="RAMERWI"/>
<keyword evidence="6" id="KW-1185">Reference proteome</keyword>
<dbReference type="InterPro" id="IPR027806">
    <property type="entry name" value="HARBI1_dom"/>
</dbReference>
<protein>
    <recommendedName>
        <fullName evidence="7">DDE Tnp4 domain-containing protein</fullName>
    </recommendedName>
</protein>
<feature type="domain" description="DDE Tnp4" evidence="3">
    <location>
        <begin position="69"/>
        <end position="229"/>
    </location>
</feature>
<evidence type="ECO:0000256" key="2">
    <source>
        <dbReference type="ARBA" id="ARBA00022723"/>
    </source>
</evidence>